<dbReference type="Pfam" id="PF08282">
    <property type="entry name" value="Hydrolase_3"/>
    <property type="match status" value="1"/>
</dbReference>
<dbReference type="SUPFAM" id="SSF56784">
    <property type="entry name" value="HAD-like"/>
    <property type="match status" value="1"/>
</dbReference>
<dbReference type="RefSeq" id="WP_043068165.1">
    <property type="nucleotide sequence ID" value="NZ_BJOA01000005.1"/>
</dbReference>
<evidence type="ECO:0000313" key="4">
    <source>
        <dbReference type="Proteomes" id="UP000182836"/>
    </source>
</evidence>
<dbReference type="InterPro" id="IPR006379">
    <property type="entry name" value="HAD-SF_hydro_IIB"/>
</dbReference>
<dbReference type="CDD" id="cd07516">
    <property type="entry name" value="HAD_Pase"/>
    <property type="match status" value="1"/>
</dbReference>
<dbReference type="InterPro" id="IPR023214">
    <property type="entry name" value="HAD_sf"/>
</dbReference>
<reference evidence="2 4" key="2">
    <citation type="submission" date="2016-10" db="EMBL/GenBank/DDBJ databases">
        <authorList>
            <person name="de Groot N.N."/>
        </authorList>
    </citation>
    <scope>NUCLEOTIDE SEQUENCE [LARGE SCALE GENOMIC DNA]</scope>
    <source>
        <strain evidence="2 4">DSM 2895</strain>
    </source>
</reference>
<dbReference type="InterPro" id="IPR000150">
    <property type="entry name" value="Cof"/>
</dbReference>
<organism evidence="1 3">
    <name type="scientific">Aneurinibacillus migulanus</name>
    <name type="common">Bacillus migulanus</name>
    <dbReference type="NCBI Taxonomy" id="47500"/>
    <lineage>
        <taxon>Bacteria</taxon>
        <taxon>Bacillati</taxon>
        <taxon>Bacillota</taxon>
        <taxon>Bacilli</taxon>
        <taxon>Bacillales</taxon>
        <taxon>Paenibacillaceae</taxon>
        <taxon>Aneurinibacillus group</taxon>
        <taxon>Aneurinibacillus</taxon>
    </lineage>
</organism>
<dbReference type="PATRIC" id="fig|47500.8.peg.3607"/>
<dbReference type="SFLD" id="SFLDS00003">
    <property type="entry name" value="Haloacid_Dehalogenase"/>
    <property type="match status" value="1"/>
</dbReference>
<protein>
    <recommendedName>
        <fullName evidence="5">Cof-like hydrolase</fullName>
    </recommendedName>
</protein>
<evidence type="ECO:0000313" key="3">
    <source>
        <dbReference type="Proteomes" id="UP000037269"/>
    </source>
</evidence>
<dbReference type="PANTHER" id="PTHR10000:SF8">
    <property type="entry name" value="HAD SUPERFAMILY HYDROLASE-LIKE, TYPE 3"/>
    <property type="match status" value="1"/>
</dbReference>
<dbReference type="OrthoDB" id="9790031at2"/>
<dbReference type="PROSITE" id="PS01228">
    <property type="entry name" value="COF_1"/>
    <property type="match status" value="1"/>
</dbReference>
<dbReference type="SFLD" id="SFLDG01140">
    <property type="entry name" value="C2.B:_Phosphomannomutase_and_P"/>
    <property type="match status" value="1"/>
</dbReference>
<dbReference type="PANTHER" id="PTHR10000">
    <property type="entry name" value="PHOSPHOSERINE PHOSPHATASE"/>
    <property type="match status" value="1"/>
</dbReference>
<dbReference type="GO" id="GO:0016791">
    <property type="term" value="F:phosphatase activity"/>
    <property type="evidence" value="ECO:0007669"/>
    <property type="project" value="TreeGrafter"/>
</dbReference>
<dbReference type="Gene3D" id="3.30.1240.10">
    <property type="match status" value="1"/>
</dbReference>
<dbReference type="STRING" id="47500.AF333_25200"/>
<dbReference type="Gene3D" id="3.40.50.1000">
    <property type="entry name" value="HAD superfamily/HAD-like"/>
    <property type="match status" value="1"/>
</dbReference>
<dbReference type="EMBL" id="FNED01000001">
    <property type="protein sequence ID" value="SDI09331.1"/>
    <property type="molecule type" value="Genomic_DNA"/>
</dbReference>
<dbReference type="GO" id="GO:0000287">
    <property type="term" value="F:magnesium ion binding"/>
    <property type="evidence" value="ECO:0007669"/>
    <property type="project" value="TreeGrafter"/>
</dbReference>
<keyword evidence="3" id="KW-1185">Reference proteome</keyword>
<accession>A0A0D1XYK1</accession>
<evidence type="ECO:0008006" key="5">
    <source>
        <dbReference type="Google" id="ProtNLM"/>
    </source>
</evidence>
<sequence>MTYKLAAIDIDGTLLNDEYKITEENKKALRAVEEEGVRIVLCSGRAPLSVTPLLEEIGIDGYFICHNGAVTSHSKTKEILNEAGFSIHSLKNVLSYCRKENIHTDFCTALDMYTESLDREDVRAMYAKYLAEPKLVEDALSVEDKLVKFTLFGTDDQLNKAYEELAAMNLPVRTLRSGPSYIDIIDRATSKGAALSNLASYLKVPLSETIAIGNYYNDLDMITMAGMGVAVGNAPQDVKQQADMVVASNNESGVAEALECLVLRNKQRA</sequence>
<dbReference type="NCBIfam" id="TIGR00099">
    <property type="entry name" value="Cof-subfamily"/>
    <property type="match status" value="1"/>
</dbReference>
<name>A0A0D1XYK1_ANEMI</name>
<dbReference type="AlphaFoldDB" id="A0A0D1XYK1"/>
<evidence type="ECO:0000313" key="2">
    <source>
        <dbReference type="EMBL" id="SDI09331.1"/>
    </source>
</evidence>
<dbReference type="NCBIfam" id="TIGR01484">
    <property type="entry name" value="HAD-SF-IIB"/>
    <property type="match status" value="1"/>
</dbReference>
<dbReference type="Proteomes" id="UP000037269">
    <property type="component" value="Unassembled WGS sequence"/>
</dbReference>
<dbReference type="EMBL" id="LGUG01000004">
    <property type="protein sequence ID" value="KON98238.1"/>
    <property type="molecule type" value="Genomic_DNA"/>
</dbReference>
<dbReference type="GO" id="GO:0005829">
    <property type="term" value="C:cytosol"/>
    <property type="evidence" value="ECO:0007669"/>
    <property type="project" value="TreeGrafter"/>
</dbReference>
<gene>
    <name evidence="1" type="ORF">AF333_25200</name>
    <name evidence="2" type="ORF">SAMN04487909_101525</name>
</gene>
<reference evidence="1 3" key="1">
    <citation type="submission" date="2015-07" db="EMBL/GenBank/DDBJ databases">
        <title>Fjat-14205 dsm 2895.</title>
        <authorList>
            <person name="Liu B."/>
            <person name="Wang J."/>
            <person name="Zhu Y."/>
            <person name="Liu G."/>
            <person name="Chen Q."/>
            <person name="Chen Z."/>
            <person name="Lan J."/>
            <person name="Che J."/>
            <person name="Ge C."/>
            <person name="Shi H."/>
            <person name="Pan Z."/>
            <person name="Liu X."/>
        </authorList>
    </citation>
    <scope>NUCLEOTIDE SEQUENCE [LARGE SCALE GENOMIC DNA]</scope>
    <source>
        <strain evidence="1 3">DSM 2895</strain>
    </source>
</reference>
<dbReference type="Proteomes" id="UP000182836">
    <property type="component" value="Unassembled WGS sequence"/>
</dbReference>
<proteinExistence type="predicted"/>
<dbReference type="InterPro" id="IPR036412">
    <property type="entry name" value="HAD-like_sf"/>
</dbReference>
<evidence type="ECO:0000313" key="1">
    <source>
        <dbReference type="EMBL" id="KON98238.1"/>
    </source>
</evidence>